<dbReference type="EMBL" id="JARKNE010000009">
    <property type="protein sequence ID" value="KAK5802078.1"/>
    <property type="molecule type" value="Genomic_DNA"/>
</dbReference>
<comment type="caution">
    <text evidence="2">The sequence shown here is derived from an EMBL/GenBank/DDBJ whole genome shotgun (WGS) entry which is preliminary data.</text>
</comment>
<sequence>MNQVERNELNKSESDESSTKSEPEADSTNAIEEEGTKEEPNSPEPRVDPNAAEPVESSFNPELIIPMPSSSNTMNKSKLSTIMDMWKFKHNQQQAYWRYAKVKDDTI</sequence>
<feature type="compositionally biased region" description="Basic and acidic residues" evidence="1">
    <location>
        <begin position="1"/>
        <end position="23"/>
    </location>
</feature>
<keyword evidence="3" id="KW-1185">Reference proteome</keyword>
<feature type="region of interest" description="Disordered" evidence="1">
    <location>
        <begin position="1"/>
        <end position="74"/>
    </location>
</feature>
<accession>A0ABR0NL56</accession>
<reference evidence="2 3" key="1">
    <citation type="submission" date="2023-03" db="EMBL/GenBank/DDBJ databases">
        <title>WGS of Gossypium arboreum.</title>
        <authorList>
            <person name="Yu D."/>
        </authorList>
    </citation>
    <scope>NUCLEOTIDE SEQUENCE [LARGE SCALE GENOMIC DNA]</scope>
    <source>
        <tissue evidence="2">Leaf</tissue>
    </source>
</reference>
<name>A0ABR0NL56_GOSAR</name>
<evidence type="ECO:0000313" key="2">
    <source>
        <dbReference type="EMBL" id="KAK5802078.1"/>
    </source>
</evidence>
<gene>
    <name evidence="2" type="ORF">PVK06_029660</name>
</gene>
<evidence type="ECO:0000256" key="1">
    <source>
        <dbReference type="SAM" id="MobiDB-lite"/>
    </source>
</evidence>
<dbReference type="Proteomes" id="UP001358586">
    <property type="component" value="Chromosome 9"/>
</dbReference>
<evidence type="ECO:0000313" key="3">
    <source>
        <dbReference type="Proteomes" id="UP001358586"/>
    </source>
</evidence>
<organism evidence="2 3">
    <name type="scientific">Gossypium arboreum</name>
    <name type="common">Tree cotton</name>
    <name type="synonym">Gossypium nanking</name>
    <dbReference type="NCBI Taxonomy" id="29729"/>
    <lineage>
        <taxon>Eukaryota</taxon>
        <taxon>Viridiplantae</taxon>
        <taxon>Streptophyta</taxon>
        <taxon>Embryophyta</taxon>
        <taxon>Tracheophyta</taxon>
        <taxon>Spermatophyta</taxon>
        <taxon>Magnoliopsida</taxon>
        <taxon>eudicotyledons</taxon>
        <taxon>Gunneridae</taxon>
        <taxon>Pentapetalae</taxon>
        <taxon>rosids</taxon>
        <taxon>malvids</taxon>
        <taxon>Malvales</taxon>
        <taxon>Malvaceae</taxon>
        <taxon>Malvoideae</taxon>
        <taxon>Gossypium</taxon>
    </lineage>
</organism>
<proteinExistence type="predicted"/>
<protein>
    <submittedName>
        <fullName evidence="2">Uncharacterized protein</fullName>
    </submittedName>
</protein>